<dbReference type="EMBL" id="UOEK01000484">
    <property type="protein sequence ID" value="VAW08709.1"/>
    <property type="molecule type" value="Genomic_DNA"/>
</dbReference>
<dbReference type="AlphaFoldDB" id="A0A3B0T9E0"/>
<reference evidence="1" key="1">
    <citation type="submission" date="2018-06" db="EMBL/GenBank/DDBJ databases">
        <authorList>
            <person name="Zhirakovskaya E."/>
        </authorList>
    </citation>
    <scope>NUCLEOTIDE SEQUENCE</scope>
</reference>
<organism evidence="1">
    <name type="scientific">hydrothermal vent metagenome</name>
    <dbReference type="NCBI Taxonomy" id="652676"/>
    <lineage>
        <taxon>unclassified sequences</taxon>
        <taxon>metagenomes</taxon>
        <taxon>ecological metagenomes</taxon>
    </lineage>
</organism>
<name>A0A3B0T9E0_9ZZZZ</name>
<gene>
    <name evidence="1" type="ORF">MNBD_ACTINO02-3330</name>
</gene>
<protein>
    <submittedName>
        <fullName evidence="1">Uncharacterized protein</fullName>
    </submittedName>
</protein>
<evidence type="ECO:0000313" key="1">
    <source>
        <dbReference type="EMBL" id="VAW08709.1"/>
    </source>
</evidence>
<accession>A0A3B0T9E0</accession>
<sequence length="62" mass="6710">VESHGFTFVDPDADLSVFSLAVVLTDHRVLDLADIATQVEAVLDTRGAFRKLGTIPDNVEVL</sequence>
<proteinExistence type="predicted"/>
<feature type="non-terminal residue" evidence="1">
    <location>
        <position position="1"/>
    </location>
</feature>